<name>A0A135LW40_PENPA</name>
<dbReference type="EMBL" id="LHQR01000014">
    <property type="protein sequence ID" value="KXG53176.1"/>
    <property type="molecule type" value="Genomic_DNA"/>
</dbReference>
<dbReference type="OMA" id="KHEIANC"/>
<dbReference type="Proteomes" id="UP000070168">
    <property type="component" value="Unassembled WGS sequence"/>
</dbReference>
<keyword evidence="3" id="KW-1185">Reference proteome</keyword>
<evidence type="ECO:0000313" key="3">
    <source>
        <dbReference type="Proteomes" id="UP000070168"/>
    </source>
</evidence>
<evidence type="ECO:0000256" key="1">
    <source>
        <dbReference type="SAM" id="MobiDB-lite"/>
    </source>
</evidence>
<proteinExistence type="predicted"/>
<feature type="region of interest" description="Disordered" evidence="1">
    <location>
        <begin position="151"/>
        <end position="238"/>
    </location>
</feature>
<comment type="caution">
    <text evidence="2">The sequence shown here is derived from an EMBL/GenBank/DDBJ whole genome shotgun (WGS) entry which is preliminary data.</text>
</comment>
<sequence length="301" mass="33917">MAHDQIREISHKLKPLYRGKSTSFEKFQAKIRWHFVKDDFQVPIATLGSVKSSLNLLTSLAMLDSAIANFSRVPNWDPVRKSQALDKITALKKQTRRTERQFIDSIGALHGKTSLNGHPDTAGNIRVITVIIEDIRKDTIKDARDLIKRFSKQSPVEPPADPDISSQLTSADDMSSSNPAFVVITRNSSGPKPRKLSLRDRSFTRDSIHTLTKEPTPVPSELGLRGETRGQRPVSPHYSDRVTVDPELELSVAHAIDNTDTDIPHQPRIYQPMPPFDESDLREREIRNGRRQSCSRCQRGG</sequence>
<reference evidence="2 3" key="1">
    <citation type="journal article" date="2016" name="BMC Genomics">
        <title>Genome sequencing and secondary metabolism of the postharvest pathogen Penicillium griseofulvum.</title>
        <authorList>
            <person name="Banani H."/>
            <person name="Marcet-Houben M."/>
            <person name="Ballester A.R."/>
            <person name="Abbruscato P."/>
            <person name="Gonzalez-Candelas L."/>
            <person name="Gabaldon T."/>
            <person name="Spadaro D."/>
        </authorList>
    </citation>
    <scope>NUCLEOTIDE SEQUENCE [LARGE SCALE GENOMIC DNA]</scope>
    <source>
        <strain evidence="2 3">PG3</strain>
    </source>
</reference>
<evidence type="ECO:0000313" key="2">
    <source>
        <dbReference type="EMBL" id="KXG53176.1"/>
    </source>
</evidence>
<protein>
    <submittedName>
        <fullName evidence="2">Uncharacterized protein</fullName>
    </submittedName>
</protein>
<feature type="region of interest" description="Disordered" evidence="1">
    <location>
        <begin position="258"/>
        <end position="280"/>
    </location>
</feature>
<dbReference type="RefSeq" id="XP_040651711.1">
    <property type="nucleotide sequence ID" value="XM_040787939.1"/>
</dbReference>
<dbReference type="GeneID" id="63703239"/>
<gene>
    <name evidence="2" type="ORF">PGRI_002260</name>
</gene>
<dbReference type="AlphaFoldDB" id="A0A135LW40"/>
<dbReference type="OrthoDB" id="4358066at2759"/>
<feature type="compositionally biased region" description="Basic and acidic residues" evidence="1">
    <location>
        <begin position="197"/>
        <end position="212"/>
    </location>
</feature>
<accession>A0A135LW40</accession>
<feature type="compositionally biased region" description="Polar residues" evidence="1">
    <location>
        <begin position="164"/>
        <end position="190"/>
    </location>
</feature>
<organism evidence="2 3">
    <name type="scientific">Penicillium patulum</name>
    <name type="common">Penicillium griseofulvum</name>
    <dbReference type="NCBI Taxonomy" id="5078"/>
    <lineage>
        <taxon>Eukaryota</taxon>
        <taxon>Fungi</taxon>
        <taxon>Dikarya</taxon>
        <taxon>Ascomycota</taxon>
        <taxon>Pezizomycotina</taxon>
        <taxon>Eurotiomycetes</taxon>
        <taxon>Eurotiomycetidae</taxon>
        <taxon>Eurotiales</taxon>
        <taxon>Aspergillaceae</taxon>
        <taxon>Penicillium</taxon>
    </lineage>
</organism>